<dbReference type="Gene3D" id="2.40.50.100">
    <property type="match status" value="1"/>
</dbReference>
<reference evidence="10 11" key="1">
    <citation type="submission" date="2024-06" db="EMBL/GenBank/DDBJ databases">
        <title>The Natural Products Discovery Center: Release of the First 8490 Sequenced Strains for Exploring Actinobacteria Biosynthetic Diversity.</title>
        <authorList>
            <person name="Kalkreuter E."/>
            <person name="Kautsar S.A."/>
            <person name="Yang D."/>
            <person name="Bader C.D."/>
            <person name="Teijaro C.N."/>
            <person name="Fluegel L."/>
            <person name="Davis C.M."/>
            <person name="Simpson J.R."/>
            <person name="Lauterbach L."/>
            <person name="Steele A.D."/>
            <person name="Gui C."/>
            <person name="Meng S."/>
            <person name="Li G."/>
            <person name="Viehrig K."/>
            <person name="Ye F."/>
            <person name="Su P."/>
            <person name="Kiefer A.F."/>
            <person name="Nichols A."/>
            <person name="Cepeda A.J."/>
            <person name="Yan W."/>
            <person name="Fan B."/>
            <person name="Jiang Y."/>
            <person name="Adhikari A."/>
            <person name="Zheng C.-J."/>
            <person name="Schuster L."/>
            <person name="Cowan T.M."/>
            <person name="Smanski M.J."/>
            <person name="Chevrette M.G."/>
            <person name="De Carvalho L.P.S."/>
            <person name="Shen B."/>
        </authorList>
    </citation>
    <scope>NUCLEOTIDE SEQUENCE [LARGE SCALE GENOMIC DNA]</scope>
    <source>
        <strain evidence="10 11">NPDC050100</strain>
    </source>
</reference>
<keyword evidence="4 6" id="KW-0450">Lipoyl</keyword>
<dbReference type="Pfam" id="PF00198">
    <property type="entry name" value="2-oxoacid_dh"/>
    <property type="match status" value="1"/>
</dbReference>
<comment type="cofactor">
    <cofactor evidence="1 6">
        <name>(R)-lipoate</name>
        <dbReference type="ChEBI" id="CHEBI:83088"/>
    </cofactor>
</comment>
<dbReference type="PROSITE" id="PS00189">
    <property type="entry name" value="LIPOYL"/>
    <property type="match status" value="1"/>
</dbReference>
<dbReference type="InterPro" id="IPR001078">
    <property type="entry name" value="2-oxoacid_DH_actylTfrase"/>
</dbReference>
<dbReference type="RefSeq" id="WP_358140961.1">
    <property type="nucleotide sequence ID" value="NZ_JBFALK010000030.1"/>
</dbReference>
<feature type="domain" description="2-oxoacid dehydrogenase acyltransferase catalytic" evidence="8">
    <location>
        <begin position="160"/>
        <end position="382"/>
    </location>
</feature>
<dbReference type="InterPro" id="IPR000089">
    <property type="entry name" value="Biotin_lipoyl"/>
</dbReference>
<evidence type="ECO:0000256" key="6">
    <source>
        <dbReference type="RuleBase" id="RU003423"/>
    </source>
</evidence>
<comment type="caution">
    <text evidence="10">The sequence shown here is derived from an EMBL/GenBank/DDBJ whole genome shotgun (WGS) entry which is preliminary data.</text>
</comment>
<feature type="domain" description="Lipoyl-binding" evidence="9">
    <location>
        <begin position="4"/>
        <end position="74"/>
    </location>
</feature>
<evidence type="ECO:0000256" key="4">
    <source>
        <dbReference type="ARBA" id="ARBA00022823"/>
    </source>
</evidence>
<sequence length="386" mass="41045">MSDFRVPKLNNNDAAYVLVEWLAKDGDAVRAGDPLVTVETSKTVEELAAEEAGVLRRLVREGAECAPGQTIARLFAPGDEPPGDEPPGGDPPAGTGGDDIVITAPARRLIDELGISPDRIRALGRKVVRRADLEGLVAGPVGGATGEQPPDVRDEHDTGELIALSRAQRRTAEVVERSRREIPSAFTLMNVDVTDALPVTRDLTRRHRVLVGVPELVVKAVGGLLDVFPLFFASPAPGPHGLRARRAAGADVGVTVDVGKGLFIPVVRDAAGRSVAEIARDLTGFRRTALEGSFRERDLRGGAITLTLHTYDGIVMAAPIVFPGQTCALALTAPRPEVVQEGDGFAVRKICGLGLSYDHRFINGREAAEFLGALRIALENPGHFNT</sequence>
<dbReference type="Pfam" id="PF00364">
    <property type="entry name" value="Biotin_lipoyl"/>
    <property type="match status" value="1"/>
</dbReference>
<keyword evidence="11" id="KW-1185">Reference proteome</keyword>
<name>A0ABV3GS10_MICGL</name>
<accession>A0ABV3GS10</accession>
<dbReference type="Gene3D" id="3.30.559.10">
    <property type="entry name" value="Chloramphenicol acetyltransferase-like domain"/>
    <property type="match status" value="1"/>
</dbReference>
<evidence type="ECO:0000259" key="8">
    <source>
        <dbReference type="Pfam" id="PF00198"/>
    </source>
</evidence>
<evidence type="ECO:0000256" key="1">
    <source>
        <dbReference type="ARBA" id="ARBA00001938"/>
    </source>
</evidence>
<evidence type="ECO:0000256" key="3">
    <source>
        <dbReference type="ARBA" id="ARBA00022679"/>
    </source>
</evidence>
<evidence type="ECO:0000256" key="7">
    <source>
        <dbReference type="SAM" id="MobiDB-lite"/>
    </source>
</evidence>
<keyword evidence="3 6" id="KW-0808">Transferase</keyword>
<dbReference type="Proteomes" id="UP001551675">
    <property type="component" value="Unassembled WGS sequence"/>
</dbReference>
<organism evidence="10 11">
    <name type="scientific">Microtetraspora glauca</name>
    <dbReference type="NCBI Taxonomy" id="1996"/>
    <lineage>
        <taxon>Bacteria</taxon>
        <taxon>Bacillati</taxon>
        <taxon>Actinomycetota</taxon>
        <taxon>Actinomycetes</taxon>
        <taxon>Streptosporangiales</taxon>
        <taxon>Streptosporangiaceae</taxon>
        <taxon>Microtetraspora</taxon>
    </lineage>
</organism>
<evidence type="ECO:0000256" key="5">
    <source>
        <dbReference type="ARBA" id="ARBA00023315"/>
    </source>
</evidence>
<evidence type="ECO:0000259" key="9">
    <source>
        <dbReference type="Pfam" id="PF00364"/>
    </source>
</evidence>
<dbReference type="InterPro" id="IPR003016">
    <property type="entry name" value="2-oxoA_DH_lipoyl-BS"/>
</dbReference>
<comment type="similarity">
    <text evidence="2 6">Belongs to the 2-oxoacid dehydrogenase family.</text>
</comment>
<keyword evidence="5 6" id="KW-0012">Acyltransferase</keyword>
<feature type="region of interest" description="Disordered" evidence="7">
    <location>
        <begin position="75"/>
        <end position="99"/>
    </location>
</feature>
<proteinExistence type="inferred from homology"/>
<dbReference type="InterPro" id="IPR011053">
    <property type="entry name" value="Single_hybrid_motif"/>
</dbReference>
<dbReference type="CDD" id="cd06849">
    <property type="entry name" value="lipoyl_domain"/>
    <property type="match status" value="1"/>
</dbReference>
<gene>
    <name evidence="10" type="ORF">AB0I59_37905</name>
</gene>
<evidence type="ECO:0000256" key="2">
    <source>
        <dbReference type="ARBA" id="ARBA00007317"/>
    </source>
</evidence>
<dbReference type="PANTHER" id="PTHR43178:SF5">
    <property type="entry name" value="LIPOAMIDE ACYLTRANSFERASE COMPONENT OF BRANCHED-CHAIN ALPHA-KETO ACID DEHYDROGENASE COMPLEX, MITOCHONDRIAL"/>
    <property type="match status" value="1"/>
</dbReference>
<dbReference type="EMBL" id="JBFALK010000030">
    <property type="protein sequence ID" value="MEV0974404.1"/>
    <property type="molecule type" value="Genomic_DNA"/>
</dbReference>
<dbReference type="SUPFAM" id="SSF51230">
    <property type="entry name" value="Single hybrid motif"/>
    <property type="match status" value="1"/>
</dbReference>
<dbReference type="EC" id="2.3.1.-" evidence="6"/>
<dbReference type="SUPFAM" id="SSF52777">
    <property type="entry name" value="CoA-dependent acyltransferases"/>
    <property type="match status" value="1"/>
</dbReference>
<dbReference type="InterPro" id="IPR050743">
    <property type="entry name" value="2-oxoacid_DH_E2_comp"/>
</dbReference>
<protein>
    <recommendedName>
        <fullName evidence="6">Dihydrolipoamide acetyltransferase component of pyruvate dehydrogenase complex</fullName>
        <ecNumber evidence="6">2.3.1.-</ecNumber>
    </recommendedName>
</protein>
<evidence type="ECO:0000313" key="10">
    <source>
        <dbReference type="EMBL" id="MEV0974404.1"/>
    </source>
</evidence>
<dbReference type="InterPro" id="IPR023213">
    <property type="entry name" value="CAT-like_dom_sf"/>
</dbReference>
<dbReference type="PANTHER" id="PTHR43178">
    <property type="entry name" value="DIHYDROLIPOAMIDE ACETYLTRANSFERASE COMPONENT OF PYRUVATE DEHYDROGENASE COMPLEX"/>
    <property type="match status" value="1"/>
</dbReference>
<evidence type="ECO:0000313" key="11">
    <source>
        <dbReference type="Proteomes" id="UP001551675"/>
    </source>
</evidence>